<gene>
    <name evidence="2" type="ORF">SAMN04488528_100582</name>
</gene>
<accession>A0A1I0WHF8</accession>
<protein>
    <submittedName>
        <fullName evidence="2">Stage III sporulation protein AB</fullName>
    </submittedName>
</protein>
<dbReference type="STRING" id="84698.SAMN04488528_100582"/>
<dbReference type="PROSITE" id="PS51257">
    <property type="entry name" value="PROKAR_LIPOPROTEIN"/>
    <property type="match status" value="1"/>
</dbReference>
<dbReference type="OrthoDB" id="1957909at2"/>
<dbReference type="RefSeq" id="WP_090039165.1">
    <property type="nucleotide sequence ID" value="NZ_FOKI01000005.1"/>
</dbReference>
<dbReference type="AlphaFoldDB" id="A0A1I0WHF8"/>
<name>A0A1I0WHF8_9CLOT</name>
<reference evidence="2 3" key="1">
    <citation type="submission" date="2016-10" db="EMBL/GenBank/DDBJ databases">
        <authorList>
            <person name="de Groot N.N."/>
        </authorList>
    </citation>
    <scope>NUCLEOTIDE SEQUENCE [LARGE SCALE GENOMIC DNA]</scope>
    <source>
        <strain evidence="2 3">DSM 12271</strain>
    </source>
</reference>
<dbReference type="NCBIfam" id="TIGR02833">
    <property type="entry name" value="spore_III_AB"/>
    <property type="match status" value="1"/>
</dbReference>
<evidence type="ECO:0000256" key="1">
    <source>
        <dbReference type="SAM" id="Phobius"/>
    </source>
</evidence>
<dbReference type="InterPro" id="IPR014198">
    <property type="entry name" value="Spore_III_AB"/>
</dbReference>
<evidence type="ECO:0000313" key="3">
    <source>
        <dbReference type="Proteomes" id="UP000198619"/>
    </source>
</evidence>
<keyword evidence="1" id="KW-0812">Transmembrane</keyword>
<proteinExistence type="predicted"/>
<keyword evidence="1" id="KW-0472">Membrane</keyword>
<evidence type="ECO:0000313" key="2">
    <source>
        <dbReference type="EMBL" id="SFA87827.1"/>
    </source>
</evidence>
<organism evidence="2 3">
    <name type="scientific">Clostridium frigidicarnis</name>
    <dbReference type="NCBI Taxonomy" id="84698"/>
    <lineage>
        <taxon>Bacteria</taxon>
        <taxon>Bacillati</taxon>
        <taxon>Bacillota</taxon>
        <taxon>Clostridia</taxon>
        <taxon>Eubacteriales</taxon>
        <taxon>Clostridiaceae</taxon>
        <taxon>Clostridium</taxon>
    </lineage>
</organism>
<dbReference type="PIRSF" id="PIRSF021435">
    <property type="entry name" value="SpoIIIAB"/>
    <property type="match status" value="1"/>
</dbReference>
<dbReference type="Pfam" id="PF09548">
    <property type="entry name" value="Spore_III_AB"/>
    <property type="match status" value="1"/>
</dbReference>
<keyword evidence="1" id="KW-1133">Transmembrane helix</keyword>
<dbReference type="EMBL" id="FOKI01000005">
    <property type="protein sequence ID" value="SFA87827.1"/>
    <property type="molecule type" value="Genomic_DNA"/>
</dbReference>
<keyword evidence="3" id="KW-1185">Reference proteome</keyword>
<dbReference type="Proteomes" id="UP000198619">
    <property type="component" value="Unassembled WGS sequence"/>
</dbReference>
<feature type="transmembrane region" description="Helical" evidence="1">
    <location>
        <begin position="6"/>
        <end position="27"/>
    </location>
</feature>
<sequence length="173" mass="19777">MFLKIFGLLIIFIACSFGGVLLGNNFIKRENELKDLERALTELENQILYIHEPLPFAFKSVGERNKGNIKSLFYETSELLSNGEVKDVYNALKVSFENLNEYLAMKEDDKNLVLNLGKSLGALDKEGHRKIFELCLKELKVRIEESHEESLKNSKMYRCIGVSVGLTIIIFLI</sequence>